<feature type="transmembrane region" description="Helical" evidence="1">
    <location>
        <begin position="9"/>
        <end position="28"/>
    </location>
</feature>
<organism evidence="2 3">
    <name type="scientific">Natronincola peptidivorans</name>
    <dbReference type="NCBI Taxonomy" id="426128"/>
    <lineage>
        <taxon>Bacteria</taxon>
        <taxon>Bacillati</taxon>
        <taxon>Bacillota</taxon>
        <taxon>Clostridia</taxon>
        <taxon>Peptostreptococcales</taxon>
        <taxon>Natronincolaceae</taxon>
        <taxon>Natronincola</taxon>
    </lineage>
</organism>
<dbReference type="Proteomes" id="UP000199568">
    <property type="component" value="Unassembled WGS sequence"/>
</dbReference>
<evidence type="ECO:0000313" key="3">
    <source>
        <dbReference type="Proteomes" id="UP000199568"/>
    </source>
</evidence>
<evidence type="ECO:0000313" key="2">
    <source>
        <dbReference type="EMBL" id="SET45192.1"/>
    </source>
</evidence>
<sequence length="180" mass="20193">MRYTVKDMTMIGIVGALTVVIGYVFYFMGSFLPIPGHKFIILAPFLGFMLFIPVQKVQKIGVITTVSTVFAILMTPVTLFMGIAIFLTGITTDLITLLLFRDYKHSWKIMASVGLYPMISILLTFFVSYHFTGNAMYKLLGNWVHITILSSIIYILGIVGAYLSSKIIYNRVASRQSSHL</sequence>
<feature type="transmembrane region" description="Helical" evidence="1">
    <location>
        <begin position="143"/>
        <end position="163"/>
    </location>
</feature>
<proteinExistence type="predicted"/>
<name>A0A1I0EIX2_9FIRM</name>
<dbReference type="AlphaFoldDB" id="A0A1I0EIX2"/>
<keyword evidence="1" id="KW-0812">Transmembrane</keyword>
<dbReference type="OrthoDB" id="1953360at2"/>
<keyword evidence="1" id="KW-1133">Transmembrane helix</keyword>
<protein>
    <submittedName>
        <fullName evidence="2">Energy-coupling factor transport system substrate-specific component</fullName>
    </submittedName>
</protein>
<dbReference type="EMBL" id="FOHU01000011">
    <property type="protein sequence ID" value="SET45192.1"/>
    <property type="molecule type" value="Genomic_DNA"/>
</dbReference>
<keyword evidence="3" id="KW-1185">Reference proteome</keyword>
<feature type="transmembrane region" description="Helical" evidence="1">
    <location>
        <begin position="34"/>
        <end position="53"/>
    </location>
</feature>
<keyword evidence="1" id="KW-0472">Membrane</keyword>
<reference evidence="2 3" key="1">
    <citation type="submission" date="2016-10" db="EMBL/GenBank/DDBJ databases">
        <authorList>
            <person name="de Groot N.N."/>
        </authorList>
    </citation>
    <scope>NUCLEOTIDE SEQUENCE [LARGE SCALE GENOMIC DNA]</scope>
    <source>
        <strain evidence="2 3">DSM 18979</strain>
    </source>
</reference>
<accession>A0A1I0EIX2</accession>
<gene>
    <name evidence="2" type="ORF">SAMN05660297_02432</name>
</gene>
<evidence type="ECO:0000256" key="1">
    <source>
        <dbReference type="SAM" id="Phobius"/>
    </source>
</evidence>
<feature type="transmembrane region" description="Helical" evidence="1">
    <location>
        <begin position="113"/>
        <end position="131"/>
    </location>
</feature>